<dbReference type="GO" id="GO:0035435">
    <property type="term" value="P:phosphate ion transmembrane transport"/>
    <property type="evidence" value="ECO:0007669"/>
    <property type="project" value="InterPro"/>
</dbReference>
<dbReference type="GO" id="GO:0005315">
    <property type="term" value="F:phosphate transmembrane transporter activity"/>
    <property type="evidence" value="ECO:0007669"/>
    <property type="project" value="InterPro"/>
</dbReference>
<dbReference type="OrthoDB" id="9807065at2"/>
<dbReference type="PANTHER" id="PTHR42922">
    <property type="entry name" value="PHOSPHATE TRANSPORT SYSTEM PERMEASE PROTEIN PSTA"/>
    <property type="match status" value="1"/>
</dbReference>
<organism evidence="12">
    <name type="scientific">Lentimicrobium saccharophilum</name>
    <dbReference type="NCBI Taxonomy" id="1678841"/>
    <lineage>
        <taxon>Bacteria</taxon>
        <taxon>Pseudomonadati</taxon>
        <taxon>Bacteroidota</taxon>
        <taxon>Bacteroidia</taxon>
        <taxon>Bacteroidales</taxon>
        <taxon>Lentimicrobiaceae</taxon>
        <taxon>Lentimicrobium</taxon>
    </lineage>
</organism>
<dbReference type="Proteomes" id="UP000053091">
    <property type="component" value="Unassembled WGS sequence"/>
</dbReference>
<keyword evidence="8 10" id="KW-1133">Transmembrane helix</keyword>
<protein>
    <recommendedName>
        <fullName evidence="3 10">Phosphate transport system permease protein PstA</fullName>
    </recommendedName>
</protein>
<feature type="transmembrane region" description="Helical" evidence="10">
    <location>
        <begin position="195"/>
        <end position="219"/>
    </location>
</feature>
<dbReference type="Pfam" id="PF00528">
    <property type="entry name" value="BPD_transp_1"/>
    <property type="match status" value="1"/>
</dbReference>
<feature type="transmembrane region" description="Helical" evidence="10">
    <location>
        <begin position="253"/>
        <end position="274"/>
    </location>
</feature>
<comment type="similarity">
    <text evidence="2 10">Belongs to the binding-protein-dependent transport system permease family. CysTW subfamily.</text>
</comment>
<evidence type="ECO:0000256" key="5">
    <source>
        <dbReference type="ARBA" id="ARBA00022475"/>
    </source>
</evidence>
<accession>A0A0S7C7A8</accession>
<evidence type="ECO:0000259" key="11">
    <source>
        <dbReference type="PROSITE" id="PS50928"/>
    </source>
</evidence>
<feature type="transmembrane region" description="Helical" evidence="10">
    <location>
        <begin position="71"/>
        <end position="92"/>
    </location>
</feature>
<evidence type="ECO:0000256" key="4">
    <source>
        <dbReference type="ARBA" id="ARBA00022448"/>
    </source>
</evidence>
<evidence type="ECO:0000313" key="13">
    <source>
        <dbReference type="Proteomes" id="UP000053091"/>
    </source>
</evidence>
<name>A0A0S7C7A8_9BACT</name>
<feature type="transmembrane region" description="Helical" evidence="10">
    <location>
        <begin position="112"/>
        <end position="132"/>
    </location>
</feature>
<keyword evidence="5 10" id="KW-1003">Cell membrane</keyword>
<keyword evidence="6" id="KW-0592">Phosphate transport</keyword>
<keyword evidence="4" id="KW-0813">Transport</keyword>
<dbReference type="PROSITE" id="PS50928">
    <property type="entry name" value="ABC_TM1"/>
    <property type="match status" value="1"/>
</dbReference>
<dbReference type="Gene3D" id="1.10.3720.10">
    <property type="entry name" value="MetI-like"/>
    <property type="match status" value="1"/>
</dbReference>
<keyword evidence="13" id="KW-1185">Reference proteome</keyword>
<evidence type="ECO:0000256" key="6">
    <source>
        <dbReference type="ARBA" id="ARBA00022592"/>
    </source>
</evidence>
<dbReference type="GO" id="GO:0005886">
    <property type="term" value="C:plasma membrane"/>
    <property type="evidence" value="ECO:0007669"/>
    <property type="project" value="UniProtKB-SubCell"/>
</dbReference>
<feature type="transmembrane region" description="Helical" evidence="10">
    <location>
        <begin position="12"/>
        <end position="36"/>
    </location>
</feature>
<dbReference type="AlphaFoldDB" id="A0A0S7C7A8"/>
<dbReference type="RefSeq" id="WP_062045191.1">
    <property type="nucleotide sequence ID" value="NZ_DF968183.1"/>
</dbReference>
<evidence type="ECO:0000256" key="8">
    <source>
        <dbReference type="ARBA" id="ARBA00022989"/>
    </source>
</evidence>
<dbReference type="InterPro" id="IPR051408">
    <property type="entry name" value="Phosphate_transprt_permease"/>
</dbReference>
<evidence type="ECO:0000256" key="2">
    <source>
        <dbReference type="ARBA" id="ARBA00007069"/>
    </source>
</evidence>
<evidence type="ECO:0000256" key="9">
    <source>
        <dbReference type="ARBA" id="ARBA00023136"/>
    </source>
</evidence>
<dbReference type="NCBIfam" id="TIGR00974">
    <property type="entry name" value="3a0107s02c"/>
    <property type="match status" value="1"/>
</dbReference>
<keyword evidence="9 10" id="KW-0472">Membrane</keyword>
<evidence type="ECO:0000256" key="3">
    <source>
        <dbReference type="ARBA" id="ARBA00016864"/>
    </source>
</evidence>
<dbReference type="EMBL" id="DF968183">
    <property type="protein sequence ID" value="GAP45091.1"/>
    <property type="molecule type" value="Genomic_DNA"/>
</dbReference>
<reference evidence="12" key="1">
    <citation type="journal article" date="2015" name="Genome Announc.">
        <title>Draft Genome Sequence of Bacteroidales Strain TBC1, a Novel Isolate from a Methanogenic Wastewater Treatment System.</title>
        <authorList>
            <person name="Tourlousse D.M."/>
            <person name="Matsuura N."/>
            <person name="Sun L."/>
            <person name="Toyonaga M."/>
            <person name="Kuroda K."/>
            <person name="Ohashi A."/>
            <person name="Cruz R."/>
            <person name="Yamaguchi T."/>
            <person name="Sekiguchi Y."/>
        </authorList>
    </citation>
    <scope>NUCLEOTIDE SEQUENCE [LARGE SCALE GENOMIC DNA]</scope>
    <source>
        <strain evidence="12">TBC1</strain>
    </source>
</reference>
<evidence type="ECO:0000256" key="7">
    <source>
        <dbReference type="ARBA" id="ARBA00022692"/>
    </source>
</evidence>
<sequence length="284" mass="31101">MRRYKMLEEKFFIRLSALFTYSLIAVLAFIIVVIFYKGFAALNWDMVLKTPKGGYYYGGEGGVLNAITGSLYIAIGATLIAVLIGMPAALYLNVQLIRYRRTQNTIRYFLDALWGIPSIVYGAFGFTLMLFFGMNASLLAGIITVALLISPIMVRTFDEVLCTIPKGLHEASLALGSTRTETAFRVMFKQGFPGFITAILLSFGRGIGDAASVLFTAGYTDNIPVTLDEPAATLPLAIFFQLGSPIPEVRDRAFAASIILTIIILSISLGARLLSKRFSKTNLK</sequence>
<dbReference type="PANTHER" id="PTHR42922:SF1">
    <property type="entry name" value="PHOSPHATE TRANSPORT SYSTEM PERMEASE PROTEIN PSTA"/>
    <property type="match status" value="1"/>
</dbReference>
<dbReference type="PATRIC" id="fig|1678841.3.peg.3677"/>
<dbReference type="SUPFAM" id="SSF161098">
    <property type="entry name" value="MetI-like"/>
    <property type="match status" value="1"/>
</dbReference>
<dbReference type="InterPro" id="IPR000515">
    <property type="entry name" value="MetI-like"/>
</dbReference>
<keyword evidence="7 10" id="KW-0812">Transmembrane</keyword>
<gene>
    <name evidence="12" type="ORF">TBC1_12911</name>
</gene>
<feature type="transmembrane region" description="Helical" evidence="10">
    <location>
        <begin position="138"/>
        <end position="157"/>
    </location>
</feature>
<dbReference type="STRING" id="1678841.TBC1_12911"/>
<feature type="domain" description="ABC transmembrane type-1" evidence="11">
    <location>
        <begin position="67"/>
        <end position="271"/>
    </location>
</feature>
<evidence type="ECO:0000256" key="10">
    <source>
        <dbReference type="RuleBase" id="RU363043"/>
    </source>
</evidence>
<proteinExistence type="inferred from homology"/>
<dbReference type="CDD" id="cd06261">
    <property type="entry name" value="TM_PBP2"/>
    <property type="match status" value="1"/>
</dbReference>
<evidence type="ECO:0000256" key="1">
    <source>
        <dbReference type="ARBA" id="ARBA00004651"/>
    </source>
</evidence>
<dbReference type="InterPro" id="IPR005672">
    <property type="entry name" value="Phosphate_PstA"/>
</dbReference>
<comment type="subcellular location">
    <subcellularLocation>
        <location evidence="1 10">Cell membrane</location>
        <topology evidence="1 10">Multi-pass membrane protein</topology>
    </subcellularLocation>
</comment>
<evidence type="ECO:0000313" key="12">
    <source>
        <dbReference type="EMBL" id="GAP45091.1"/>
    </source>
</evidence>
<dbReference type="InterPro" id="IPR035906">
    <property type="entry name" value="MetI-like_sf"/>
</dbReference>